<protein>
    <submittedName>
        <fullName evidence="3">Amidase-like protein</fullName>
    </submittedName>
</protein>
<feature type="domain" description="Amidase" evidence="2">
    <location>
        <begin position="125"/>
        <end position="188"/>
    </location>
</feature>
<dbReference type="Proteomes" id="UP000827724">
    <property type="component" value="Unassembled WGS sequence"/>
</dbReference>
<dbReference type="AlphaFoldDB" id="A0A9P8QJ14"/>
<keyword evidence="1" id="KW-0732">Signal</keyword>
<feature type="chain" id="PRO_5040168367" evidence="1">
    <location>
        <begin position="20"/>
        <end position="190"/>
    </location>
</feature>
<dbReference type="InterPro" id="IPR023631">
    <property type="entry name" value="Amidase_dom"/>
</dbReference>
<name>A0A9P8QJ14_9HYPO</name>
<dbReference type="Gene3D" id="3.90.1300.10">
    <property type="entry name" value="Amidase signature (AS) domain"/>
    <property type="match status" value="2"/>
</dbReference>
<dbReference type="SUPFAM" id="SSF75304">
    <property type="entry name" value="Amidase signature (AS) enzymes"/>
    <property type="match status" value="1"/>
</dbReference>
<feature type="signal peptide" evidence="1">
    <location>
        <begin position="1"/>
        <end position="19"/>
    </location>
</feature>
<evidence type="ECO:0000313" key="4">
    <source>
        <dbReference type="Proteomes" id="UP000827724"/>
    </source>
</evidence>
<accession>A0A9P8QJ14</accession>
<dbReference type="OrthoDB" id="566138at2759"/>
<evidence type="ECO:0000259" key="2">
    <source>
        <dbReference type="Pfam" id="PF01425"/>
    </source>
</evidence>
<dbReference type="PANTHER" id="PTHR42678:SF34">
    <property type="entry name" value="OS04G0183300 PROTEIN"/>
    <property type="match status" value="1"/>
</dbReference>
<dbReference type="PANTHER" id="PTHR42678">
    <property type="entry name" value="AMIDASE"/>
    <property type="match status" value="1"/>
</dbReference>
<feature type="domain" description="Amidase" evidence="2">
    <location>
        <begin position="27"/>
        <end position="90"/>
    </location>
</feature>
<organism evidence="3 4">
    <name type="scientific">Trichoderma cornu-damae</name>
    <dbReference type="NCBI Taxonomy" id="654480"/>
    <lineage>
        <taxon>Eukaryota</taxon>
        <taxon>Fungi</taxon>
        <taxon>Dikarya</taxon>
        <taxon>Ascomycota</taxon>
        <taxon>Pezizomycotina</taxon>
        <taxon>Sordariomycetes</taxon>
        <taxon>Hypocreomycetidae</taxon>
        <taxon>Hypocreales</taxon>
        <taxon>Hypocreaceae</taxon>
        <taxon>Trichoderma</taxon>
    </lineage>
</organism>
<reference evidence="3" key="1">
    <citation type="submission" date="2021-08" db="EMBL/GenBank/DDBJ databases">
        <title>Chromosome-Level Trichoderma cornu-damae using Hi-C Data.</title>
        <authorList>
            <person name="Kim C.S."/>
        </authorList>
    </citation>
    <scope>NUCLEOTIDE SEQUENCE</scope>
    <source>
        <strain evidence="3">KA19-0412C</strain>
    </source>
</reference>
<evidence type="ECO:0000256" key="1">
    <source>
        <dbReference type="SAM" id="SignalP"/>
    </source>
</evidence>
<dbReference type="Pfam" id="PF01425">
    <property type="entry name" value="Amidase"/>
    <property type="match status" value="2"/>
</dbReference>
<gene>
    <name evidence="3" type="ORF">Trco_008257</name>
</gene>
<dbReference type="InterPro" id="IPR036928">
    <property type="entry name" value="AS_sf"/>
</dbReference>
<sequence>MPFLRYLTPLSLICGAGWTANLFTSVDLVQAHIDRILEVNAVLRAVTEINPDALSVASQRDAERRAGIDPAKQPLHGIPIRLRNNIATNDGMNNARWLICPVGRFSRASPPRGLVGSLAAKQLAPTTQGKAPRGSSSGSAVSVSIGLAWAAVGTDTGGSIPLPGHANHVAGFRPTVGLTSRYLVIPCSEM</sequence>
<evidence type="ECO:0000313" key="3">
    <source>
        <dbReference type="EMBL" id="KAH6603482.1"/>
    </source>
</evidence>
<proteinExistence type="predicted"/>
<comment type="caution">
    <text evidence="3">The sequence shown here is derived from an EMBL/GenBank/DDBJ whole genome shotgun (WGS) entry which is preliminary data.</text>
</comment>
<dbReference type="EMBL" id="JAIWOZ010000007">
    <property type="protein sequence ID" value="KAH6603482.1"/>
    <property type="molecule type" value="Genomic_DNA"/>
</dbReference>
<keyword evidence="4" id="KW-1185">Reference proteome</keyword>